<feature type="compositionally biased region" description="Polar residues" evidence="1">
    <location>
        <begin position="218"/>
        <end position="231"/>
    </location>
</feature>
<feature type="compositionally biased region" description="Low complexity" evidence="1">
    <location>
        <begin position="150"/>
        <end position="171"/>
    </location>
</feature>
<reference evidence="2" key="1">
    <citation type="submission" date="2023-03" db="EMBL/GenBank/DDBJ databases">
        <title>Massive genome expansion in bonnet fungi (Mycena s.s.) driven by repeated elements and novel gene families across ecological guilds.</title>
        <authorList>
            <consortium name="Lawrence Berkeley National Laboratory"/>
            <person name="Harder C.B."/>
            <person name="Miyauchi S."/>
            <person name="Viragh M."/>
            <person name="Kuo A."/>
            <person name="Thoen E."/>
            <person name="Andreopoulos B."/>
            <person name="Lu D."/>
            <person name="Skrede I."/>
            <person name="Drula E."/>
            <person name="Henrissat B."/>
            <person name="Morin E."/>
            <person name="Kohler A."/>
            <person name="Barry K."/>
            <person name="LaButti K."/>
            <person name="Morin E."/>
            <person name="Salamov A."/>
            <person name="Lipzen A."/>
            <person name="Mereny Z."/>
            <person name="Hegedus B."/>
            <person name="Baldrian P."/>
            <person name="Stursova M."/>
            <person name="Weitz H."/>
            <person name="Taylor A."/>
            <person name="Grigoriev I.V."/>
            <person name="Nagy L.G."/>
            <person name="Martin F."/>
            <person name="Kauserud H."/>
        </authorList>
    </citation>
    <scope>NUCLEOTIDE SEQUENCE</scope>
    <source>
        <strain evidence="2">CBHHK002</strain>
    </source>
</reference>
<keyword evidence="3" id="KW-1185">Reference proteome</keyword>
<proteinExistence type="predicted"/>
<dbReference type="EMBL" id="JARIHO010000082">
    <property type="protein sequence ID" value="KAJ7309380.1"/>
    <property type="molecule type" value="Genomic_DNA"/>
</dbReference>
<sequence>MWERRRRLPSMESASAATSLCSVTTANAESLNFDDVTPRTSLETCPTSLGGFSASTGTDCAALSSTRMAPAGLRFTADRPALAVHPRAGPVRLVGRGGQGSRPRLLDSGDSHPAAPTMHRSHTLELVPVSGGDSTRIVGRGGIGSRPRELPALTRSRLPPLTPPATTLNPSMTEPVFYRPGGRGGAGSKSRAAKSSSEAPETVRSSKFPWKGKGKATGNASTYGAPSLTRTDTMDTTSASLVDFLPAHRARQAYQSTMAQDFILEPMPASNLSTEVAGLRRPLRLHKLLRSFGVDTKATLPGQNEGEISRRPSISGSSIAFTSCDTPNPRNSDETVRRYGYPTPPRPPPVLSDPPYDSQSESLSYDGDSSDDHSELRTVSPTSTITLELCPPSNSEDEYYLDDHLRHSPIPIPPSVDKHFSVPFQSFDESRSSWESADGVVREELDWAGEWNCTDIQEVIRSLRELRL</sequence>
<feature type="compositionally biased region" description="Polar residues" evidence="1">
    <location>
        <begin position="320"/>
        <end position="330"/>
    </location>
</feature>
<name>A0AAD6Z6P5_9AGAR</name>
<feature type="compositionally biased region" description="Pro residues" evidence="1">
    <location>
        <begin position="342"/>
        <end position="352"/>
    </location>
</feature>
<protein>
    <submittedName>
        <fullName evidence="2">Uncharacterized protein</fullName>
    </submittedName>
</protein>
<comment type="caution">
    <text evidence="2">The sequence shown here is derived from an EMBL/GenBank/DDBJ whole genome shotgun (WGS) entry which is preliminary data.</text>
</comment>
<feature type="compositionally biased region" description="Polar residues" evidence="1">
    <location>
        <begin position="377"/>
        <end position="386"/>
    </location>
</feature>
<evidence type="ECO:0000313" key="2">
    <source>
        <dbReference type="EMBL" id="KAJ7309380.1"/>
    </source>
</evidence>
<evidence type="ECO:0000313" key="3">
    <source>
        <dbReference type="Proteomes" id="UP001218218"/>
    </source>
</evidence>
<accession>A0AAD6Z6P5</accession>
<dbReference type="AlphaFoldDB" id="A0AAD6Z6P5"/>
<feature type="region of interest" description="Disordered" evidence="1">
    <location>
        <begin position="129"/>
        <end position="231"/>
    </location>
</feature>
<feature type="region of interest" description="Disordered" evidence="1">
    <location>
        <begin position="297"/>
        <end position="388"/>
    </location>
</feature>
<gene>
    <name evidence="2" type="ORF">DFH08DRAFT_1050089</name>
</gene>
<dbReference type="Proteomes" id="UP001218218">
    <property type="component" value="Unassembled WGS sequence"/>
</dbReference>
<feature type="region of interest" description="Disordered" evidence="1">
    <location>
        <begin position="91"/>
        <end position="117"/>
    </location>
</feature>
<feature type="compositionally biased region" description="Low complexity" evidence="1">
    <location>
        <begin position="188"/>
        <end position="197"/>
    </location>
</feature>
<organism evidence="2 3">
    <name type="scientific">Mycena albidolilacea</name>
    <dbReference type="NCBI Taxonomy" id="1033008"/>
    <lineage>
        <taxon>Eukaryota</taxon>
        <taxon>Fungi</taxon>
        <taxon>Dikarya</taxon>
        <taxon>Basidiomycota</taxon>
        <taxon>Agaricomycotina</taxon>
        <taxon>Agaricomycetes</taxon>
        <taxon>Agaricomycetidae</taxon>
        <taxon>Agaricales</taxon>
        <taxon>Marasmiineae</taxon>
        <taxon>Mycenaceae</taxon>
        <taxon>Mycena</taxon>
    </lineage>
</organism>
<evidence type="ECO:0000256" key="1">
    <source>
        <dbReference type="SAM" id="MobiDB-lite"/>
    </source>
</evidence>